<dbReference type="Proteomes" id="UP001144036">
    <property type="component" value="Unassembled WGS sequence"/>
</dbReference>
<dbReference type="EMBL" id="JAPNNL010000035">
    <property type="protein sequence ID" value="MDA0634101.1"/>
    <property type="molecule type" value="Genomic_DNA"/>
</dbReference>
<keyword evidence="2" id="KW-1185">Reference proteome</keyword>
<evidence type="ECO:0000313" key="2">
    <source>
        <dbReference type="Proteomes" id="UP001144036"/>
    </source>
</evidence>
<accession>A0ABT4SA63</accession>
<evidence type="ECO:0000313" key="1">
    <source>
        <dbReference type="EMBL" id="MDA0634101.1"/>
    </source>
</evidence>
<gene>
    <name evidence="1" type="ORF">OUY22_11800</name>
</gene>
<reference evidence="1" key="1">
    <citation type="submission" date="2022-11" db="EMBL/GenBank/DDBJ databases">
        <title>Nonomuraea corallina sp. nov., a new species of the genus Nonomuraea isolated from sea side sediment in Thai sea.</title>
        <authorList>
            <person name="Ngamcharungchit C."/>
            <person name="Matsumoto A."/>
            <person name="Suriyachadkun C."/>
            <person name="Panbangred W."/>
            <person name="Inahashi Y."/>
            <person name="Intra B."/>
        </authorList>
    </citation>
    <scope>NUCLEOTIDE SEQUENCE</scope>
    <source>
        <strain evidence="1">MCN248</strain>
    </source>
</reference>
<organism evidence="1 2">
    <name type="scientific">Nonomuraea corallina</name>
    <dbReference type="NCBI Taxonomy" id="2989783"/>
    <lineage>
        <taxon>Bacteria</taxon>
        <taxon>Bacillati</taxon>
        <taxon>Actinomycetota</taxon>
        <taxon>Actinomycetes</taxon>
        <taxon>Streptosporangiales</taxon>
        <taxon>Streptosporangiaceae</taxon>
        <taxon>Nonomuraea</taxon>
    </lineage>
</organism>
<protein>
    <submittedName>
        <fullName evidence="1">Uncharacterized protein</fullName>
    </submittedName>
</protein>
<proteinExistence type="predicted"/>
<sequence length="73" mass="8263">MFLDNPFRGSVFAAAVDRLIASADRSPRPVTVVYFNPVEEAYLLGTGRFRHVRTVRRRSGDDVFGTTRVYVLT</sequence>
<dbReference type="RefSeq" id="WP_270154910.1">
    <property type="nucleotide sequence ID" value="NZ_JAPNNL010000035.1"/>
</dbReference>
<name>A0ABT4SA63_9ACTN</name>
<comment type="caution">
    <text evidence="1">The sequence shown here is derived from an EMBL/GenBank/DDBJ whole genome shotgun (WGS) entry which is preliminary data.</text>
</comment>